<dbReference type="Pfam" id="PF13648">
    <property type="entry name" value="Lipocalin_4"/>
    <property type="match status" value="2"/>
</dbReference>
<sequence length="283" mass="32468">MNKIYYFLIMFSLALVACDKQKEDPNPELPAPPKPEASVSPLVGEWRLVKLEEDGYETKMENCNRKSSLVFGADQTATRTTYQYTPNTDPNDAKDACNYVVEAKTYTTTLQQLVLQSVASSTATEAYTYSLTTDTLVMVYTNRAGGVQTATYHKNYQYDPVKEIIGTWYIHSLWRNDIYNYDKDLTDFSGCRSQQKVVITKDSITMYQYRYTKNKCRETVYKGAYEISAGLGIIKVRNKIRGKVNVGLREFRLGNGTLEFWGFVNGLAGDYENEFYRKEKTFK</sequence>
<name>A0A2T5XYH0_9FLAO</name>
<evidence type="ECO:0000313" key="2">
    <source>
        <dbReference type="EMBL" id="PTX08574.1"/>
    </source>
</evidence>
<feature type="domain" description="Lipocalin-like" evidence="1">
    <location>
        <begin position="42"/>
        <end position="138"/>
    </location>
</feature>
<dbReference type="GeneID" id="84579645"/>
<protein>
    <submittedName>
        <fullName evidence="2">Lipocalin-like protein</fullName>
    </submittedName>
</protein>
<reference evidence="2 3" key="1">
    <citation type="submission" date="2018-04" db="EMBL/GenBank/DDBJ databases">
        <title>Genomic Encyclopedia of Archaeal and Bacterial Type Strains, Phase II (KMG-II): from individual species to whole genera.</title>
        <authorList>
            <person name="Goeker M."/>
        </authorList>
    </citation>
    <scope>NUCLEOTIDE SEQUENCE [LARGE SCALE GENOMIC DNA]</scope>
    <source>
        <strain evidence="2 3">DSM 22902</strain>
    </source>
</reference>
<dbReference type="PROSITE" id="PS51257">
    <property type="entry name" value="PROKAR_LIPOPROTEIN"/>
    <property type="match status" value="1"/>
</dbReference>
<evidence type="ECO:0000259" key="1">
    <source>
        <dbReference type="Pfam" id="PF13648"/>
    </source>
</evidence>
<dbReference type="AlphaFoldDB" id="A0A2T5XYH0"/>
<dbReference type="InterPro" id="IPR024311">
    <property type="entry name" value="Lipocalin-like"/>
</dbReference>
<accession>A0A2T5XYH0</accession>
<comment type="caution">
    <text evidence="2">The sequence shown here is derived from an EMBL/GenBank/DDBJ whole genome shotgun (WGS) entry which is preliminary data.</text>
</comment>
<organism evidence="2 3">
    <name type="scientific">Capnocytophaga leadbetteri</name>
    <dbReference type="NCBI Taxonomy" id="327575"/>
    <lineage>
        <taxon>Bacteria</taxon>
        <taxon>Pseudomonadati</taxon>
        <taxon>Bacteroidota</taxon>
        <taxon>Flavobacteriia</taxon>
        <taxon>Flavobacteriales</taxon>
        <taxon>Flavobacteriaceae</taxon>
        <taxon>Capnocytophaga</taxon>
    </lineage>
</organism>
<proteinExistence type="predicted"/>
<feature type="domain" description="Lipocalin-like" evidence="1">
    <location>
        <begin position="164"/>
        <end position="240"/>
    </location>
</feature>
<dbReference type="RefSeq" id="WP_170069069.1">
    <property type="nucleotide sequence ID" value="NZ_QBKG01000001.1"/>
</dbReference>
<dbReference type="Proteomes" id="UP000243985">
    <property type="component" value="Unassembled WGS sequence"/>
</dbReference>
<evidence type="ECO:0000313" key="3">
    <source>
        <dbReference type="Proteomes" id="UP000243985"/>
    </source>
</evidence>
<gene>
    <name evidence="2" type="ORF">C8P65_101239</name>
</gene>
<dbReference type="EMBL" id="QBKG01000001">
    <property type="protein sequence ID" value="PTX08574.1"/>
    <property type="molecule type" value="Genomic_DNA"/>
</dbReference>